<dbReference type="InterPro" id="IPR008243">
    <property type="entry name" value="Chorismate_mutase_AroH"/>
</dbReference>
<proteinExistence type="predicted"/>
<feature type="binding site" evidence="2">
    <location>
        <position position="94"/>
    </location>
    <ligand>
        <name>prephenate</name>
        <dbReference type="ChEBI" id="CHEBI:29934"/>
    </ligand>
</feature>
<gene>
    <name evidence="4" type="ORF">C7459_11938</name>
</gene>
<dbReference type="InterPro" id="IPR035959">
    <property type="entry name" value="RutC-like_sf"/>
</dbReference>
<evidence type="ECO:0000256" key="1">
    <source>
        <dbReference type="NCBIfam" id="TIGR01796"/>
    </source>
</evidence>
<dbReference type="RefSeq" id="WP_170119555.1">
    <property type="nucleotide sequence ID" value="NZ_QGGL01000019.1"/>
</dbReference>
<dbReference type="Pfam" id="PF07736">
    <property type="entry name" value="CM_1"/>
    <property type="match status" value="1"/>
</dbReference>
<evidence type="ECO:0000256" key="3">
    <source>
        <dbReference type="PROSITE-ProRule" id="PRU00514"/>
    </source>
</evidence>
<sequence>MAEQTRMRGVRGATTVARNDAEEIRTSTRELLVEMVRLNEIEPEDICSCLFTSTPDLDAAFPASAMRSLPGWEHVPLIGAQEVAVANSLPQCVRILVQVNTTKQQSEIQHVYLREAVALRPDLAKK</sequence>
<keyword evidence="5" id="KW-1185">Reference proteome</keyword>
<feature type="binding site" evidence="2">
    <location>
        <position position="11"/>
    </location>
    <ligand>
        <name>prephenate</name>
        <dbReference type="ChEBI" id="CHEBI:29934"/>
    </ligand>
</feature>
<dbReference type="UniPathway" id="UPA00120">
    <property type="reaction ID" value="UER00203"/>
</dbReference>
<feature type="binding site" evidence="2">
    <location>
        <position position="112"/>
    </location>
    <ligand>
        <name>prephenate</name>
        <dbReference type="ChEBI" id="CHEBI:29934"/>
    </ligand>
</feature>
<dbReference type="PANTHER" id="PTHR21164">
    <property type="entry name" value="CHORISMATE MUTASE"/>
    <property type="match status" value="1"/>
</dbReference>
<dbReference type="GO" id="GO:0004106">
    <property type="term" value="F:chorismate mutase activity"/>
    <property type="evidence" value="ECO:0007669"/>
    <property type="project" value="UniProtKB-UniRule"/>
</dbReference>
<keyword evidence="2 3" id="KW-0057">Aromatic amino acid biosynthesis</keyword>
<dbReference type="EMBL" id="QGGL01000019">
    <property type="protein sequence ID" value="PWK06615.1"/>
    <property type="molecule type" value="Genomic_DNA"/>
</dbReference>
<dbReference type="CDD" id="cd02185">
    <property type="entry name" value="AroH"/>
    <property type="match status" value="1"/>
</dbReference>
<dbReference type="AlphaFoldDB" id="A0A316DR19"/>
<reference evidence="4 5" key="1">
    <citation type="submission" date="2018-05" db="EMBL/GenBank/DDBJ databases">
        <title>Genomic Encyclopedia of Type Strains, Phase IV (KMG-IV): sequencing the most valuable type-strain genomes for metagenomic binning, comparative biology and taxonomic classification.</title>
        <authorList>
            <person name="Goeker M."/>
        </authorList>
    </citation>
    <scope>NUCLEOTIDE SEQUENCE [LARGE SCALE GENOMIC DNA]</scope>
    <source>
        <strain evidence="4 5">DSM 18773</strain>
    </source>
</reference>
<dbReference type="GO" id="GO:0046417">
    <property type="term" value="P:chorismate metabolic process"/>
    <property type="evidence" value="ECO:0007669"/>
    <property type="project" value="TreeGrafter"/>
</dbReference>
<keyword evidence="2 3" id="KW-0028">Amino-acid biosynthesis</keyword>
<evidence type="ECO:0000313" key="5">
    <source>
        <dbReference type="Proteomes" id="UP000245634"/>
    </source>
</evidence>
<dbReference type="Gene3D" id="3.30.1330.40">
    <property type="entry name" value="RutC-like"/>
    <property type="match status" value="1"/>
</dbReference>
<evidence type="ECO:0000313" key="4">
    <source>
        <dbReference type="EMBL" id="PWK06615.1"/>
    </source>
</evidence>
<dbReference type="EC" id="5.4.99.5" evidence="1 3"/>
<name>A0A316DR19_9BACL</name>
<dbReference type="GO" id="GO:0009073">
    <property type="term" value="P:aromatic amino acid family biosynthetic process"/>
    <property type="evidence" value="ECO:0007669"/>
    <property type="project" value="UniProtKB-UniRule"/>
</dbReference>
<comment type="catalytic activity">
    <reaction evidence="3">
        <text>chorismate = prephenate</text>
        <dbReference type="Rhea" id="RHEA:13897"/>
        <dbReference type="ChEBI" id="CHEBI:29748"/>
        <dbReference type="ChEBI" id="CHEBI:29934"/>
        <dbReference type="EC" id="5.4.99.5"/>
    </reaction>
</comment>
<dbReference type="SUPFAM" id="SSF55298">
    <property type="entry name" value="YjgF-like"/>
    <property type="match status" value="1"/>
</dbReference>
<dbReference type="PIRSF" id="PIRSF005965">
    <property type="entry name" value="Chor_mut_AroH"/>
    <property type="match status" value="1"/>
</dbReference>
<organism evidence="4 5">
    <name type="scientific">Tumebacillus permanentifrigoris</name>
    <dbReference type="NCBI Taxonomy" id="378543"/>
    <lineage>
        <taxon>Bacteria</taxon>
        <taxon>Bacillati</taxon>
        <taxon>Bacillota</taxon>
        <taxon>Bacilli</taxon>
        <taxon>Bacillales</taxon>
        <taxon>Alicyclobacillaceae</taxon>
        <taxon>Tumebacillus</taxon>
    </lineage>
</organism>
<dbReference type="PROSITE" id="PS51167">
    <property type="entry name" value="CHORISMATE_MUT_1"/>
    <property type="match status" value="1"/>
</dbReference>
<dbReference type="GO" id="GO:0008652">
    <property type="term" value="P:amino acid biosynthetic process"/>
    <property type="evidence" value="ECO:0007669"/>
    <property type="project" value="UniProtKB-UniRule"/>
</dbReference>
<keyword evidence="3" id="KW-0413">Isomerase</keyword>
<dbReference type="PANTHER" id="PTHR21164:SF0">
    <property type="entry name" value="CHORISMATE MUTASE AROH"/>
    <property type="match status" value="1"/>
</dbReference>
<protein>
    <recommendedName>
        <fullName evidence="1 3">chorismate mutase</fullName>
        <ecNumber evidence="1 3">5.4.99.5</ecNumber>
    </recommendedName>
</protein>
<comment type="caution">
    <text evidence="4">The sequence shown here is derived from an EMBL/GenBank/DDBJ whole genome shotgun (WGS) entry which is preliminary data.</text>
</comment>
<accession>A0A316DR19</accession>
<evidence type="ECO:0000256" key="2">
    <source>
        <dbReference type="PIRSR" id="PIRSR005965-1"/>
    </source>
</evidence>
<dbReference type="Proteomes" id="UP000245634">
    <property type="component" value="Unassembled WGS sequence"/>
</dbReference>
<dbReference type="NCBIfam" id="TIGR01796">
    <property type="entry name" value="CM_mono_aroH"/>
    <property type="match status" value="1"/>
</dbReference>